<feature type="chain" id="PRO_5031275005" evidence="2">
    <location>
        <begin position="21"/>
        <end position="194"/>
    </location>
</feature>
<dbReference type="PIRSF" id="PIRSF016919">
    <property type="entry name" value="HupE_UreJ"/>
    <property type="match status" value="1"/>
</dbReference>
<evidence type="ECO:0000256" key="2">
    <source>
        <dbReference type="SAM" id="SignalP"/>
    </source>
</evidence>
<dbReference type="InterPro" id="IPR007038">
    <property type="entry name" value="HupE_UreJ"/>
</dbReference>
<feature type="transmembrane region" description="Helical" evidence="1">
    <location>
        <begin position="175"/>
        <end position="193"/>
    </location>
</feature>
<dbReference type="RefSeq" id="WP_169624627.1">
    <property type="nucleotide sequence ID" value="NZ_JABBNT010000002.1"/>
</dbReference>
<feature type="transmembrane region" description="Helical" evidence="1">
    <location>
        <begin position="88"/>
        <end position="106"/>
    </location>
</feature>
<feature type="signal peptide" evidence="2">
    <location>
        <begin position="1"/>
        <end position="20"/>
    </location>
</feature>
<sequence>MQRPFFLASILAMIASPAFAHTGVGTVSGFSAGFGHPIGGLDHVLAMVAVGILAAQQGGKSLWTVPAAFVGMMLIGGMVGIAGISMPFVEIGIVGSIVVLGGVIAFGRQLPMGVAMALVGVLAIFHGHAHGTEMPADTSGVQYAIGFILATALLHAAGIGLGVGAQKVAEKIAPMLVRVSGGAIAAGGALLFIA</sequence>
<feature type="transmembrane region" description="Helical" evidence="1">
    <location>
        <begin position="36"/>
        <end position="55"/>
    </location>
</feature>
<feature type="transmembrane region" description="Helical" evidence="1">
    <location>
        <begin position="141"/>
        <end position="163"/>
    </location>
</feature>
<gene>
    <name evidence="3" type="ORF">HH303_07595</name>
</gene>
<evidence type="ECO:0000313" key="3">
    <source>
        <dbReference type="EMBL" id="NMM44337.1"/>
    </source>
</evidence>
<protein>
    <submittedName>
        <fullName evidence="3">HupE/UreJ family protein</fullName>
    </submittedName>
</protein>
<feature type="transmembrane region" description="Helical" evidence="1">
    <location>
        <begin position="113"/>
        <end position="129"/>
    </location>
</feature>
<keyword evidence="1" id="KW-1133">Transmembrane helix</keyword>
<keyword evidence="1" id="KW-0472">Membrane</keyword>
<proteinExistence type="predicted"/>
<keyword evidence="4" id="KW-1185">Reference proteome</keyword>
<organism evidence="3 4">
    <name type="scientific">Pacificispira spongiicola</name>
    <dbReference type="NCBI Taxonomy" id="2729598"/>
    <lineage>
        <taxon>Bacteria</taxon>
        <taxon>Pseudomonadati</taxon>
        <taxon>Pseudomonadota</taxon>
        <taxon>Alphaproteobacteria</taxon>
        <taxon>Rhodospirillales</taxon>
        <taxon>Rhodospirillaceae</taxon>
        <taxon>Pacificispira</taxon>
    </lineage>
</organism>
<keyword evidence="1" id="KW-0812">Transmembrane</keyword>
<reference evidence="3 4" key="1">
    <citation type="submission" date="2020-04" db="EMBL/GenBank/DDBJ databases">
        <title>Rhodospirillaceae bacterium KN72 isolated from deep sea.</title>
        <authorList>
            <person name="Zhang D.-C."/>
        </authorList>
    </citation>
    <scope>NUCLEOTIDE SEQUENCE [LARGE SCALE GENOMIC DNA]</scope>
    <source>
        <strain evidence="3 4">KN72</strain>
    </source>
</reference>
<keyword evidence="2" id="KW-0732">Signal</keyword>
<dbReference type="AlphaFoldDB" id="A0A7Y0DZ98"/>
<dbReference type="Proteomes" id="UP000539372">
    <property type="component" value="Unassembled WGS sequence"/>
</dbReference>
<evidence type="ECO:0000256" key="1">
    <source>
        <dbReference type="SAM" id="Phobius"/>
    </source>
</evidence>
<dbReference type="Pfam" id="PF04955">
    <property type="entry name" value="HupE_UreJ"/>
    <property type="match status" value="1"/>
</dbReference>
<comment type="caution">
    <text evidence="3">The sequence shown here is derived from an EMBL/GenBank/DDBJ whole genome shotgun (WGS) entry which is preliminary data.</text>
</comment>
<evidence type="ECO:0000313" key="4">
    <source>
        <dbReference type="Proteomes" id="UP000539372"/>
    </source>
</evidence>
<accession>A0A7Y0DZ98</accession>
<name>A0A7Y0DZ98_9PROT</name>
<feature type="transmembrane region" description="Helical" evidence="1">
    <location>
        <begin position="62"/>
        <end position="82"/>
    </location>
</feature>
<dbReference type="EMBL" id="JABBNT010000002">
    <property type="protein sequence ID" value="NMM44337.1"/>
    <property type="molecule type" value="Genomic_DNA"/>
</dbReference>